<dbReference type="Proteomes" id="UP000178606">
    <property type="component" value="Unassembled WGS sequence"/>
</dbReference>
<dbReference type="InterPro" id="IPR008792">
    <property type="entry name" value="PQQD"/>
</dbReference>
<protein>
    <recommendedName>
        <fullName evidence="3">PqqD family protein</fullName>
    </recommendedName>
</protein>
<dbReference type="EMBL" id="MFKF01000185">
    <property type="protein sequence ID" value="OGG51369.1"/>
    <property type="molecule type" value="Genomic_DNA"/>
</dbReference>
<sequence>MLASRPVRNEAVQWERDENGEVCITLVRAKTWKATLLSKLFYIPERRKLVLDEVGSGVWEMCDGRTSVEAMIRGLSAQYKLNPKESEVSLLHYLRQLGQKRLVGFLVEKDRVSRKAKKT</sequence>
<name>A0A1F6CQB2_HANXR</name>
<dbReference type="Gene3D" id="1.10.10.1150">
    <property type="entry name" value="Coenzyme PQQ synthesis protein D (PqqD)"/>
    <property type="match status" value="1"/>
</dbReference>
<comment type="caution">
    <text evidence="1">The sequence shown here is derived from an EMBL/GenBank/DDBJ whole genome shotgun (WGS) entry which is preliminary data.</text>
</comment>
<organism evidence="1 2">
    <name type="scientific">Handelsmanbacteria sp. (strain RIFCSPLOWO2_12_FULL_64_10)</name>
    <dbReference type="NCBI Taxonomy" id="1817868"/>
    <lineage>
        <taxon>Bacteria</taxon>
        <taxon>Candidatus Handelsmaniibacteriota</taxon>
    </lineage>
</organism>
<evidence type="ECO:0000313" key="2">
    <source>
        <dbReference type="Proteomes" id="UP000178606"/>
    </source>
</evidence>
<dbReference type="InterPro" id="IPR041881">
    <property type="entry name" value="PqqD_sf"/>
</dbReference>
<dbReference type="AlphaFoldDB" id="A0A1F6CQB2"/>
<evidence type="ECO:0000313" key="1">
    <source>
        <dbReference type="EMBL" id="OGG51369.1"/>
    </source>
</evidence>
<gene>
    <name evidence="1" type="ORF">A3F84_08510</name>
</gene>
<evidence type="ECO:0008006" key="3">
    <source>
        <dbReference type="Google" id="ProtNLM"/>
    </source>
</evidence>
<dbReference type="Pfam" id="PF05402">
    <property type="entry name" value="PqqD"/>
    <property type="match status" value="1"/>
</dbReference>
<proteinExistence type="predicted"/>
<accession>A0A1F6CQB2</accession>
<reference evidence="1 2" key="1">
    <citation type="journal article" date="2016" name="Nat. Commun.">
        <title>Thousands of microbial genomes shed light on interconnected biogeochemical processes in an aquifer system.</title>
        <authorList>
            <person name="Anantharaman K."/>
            <person name="Brown C.T."/>
            <person name="Hug L.A."/>
            <person name="Sharon I."/>
            <person name="Castelle C.J."/>
            <person name="Probst A.J."/>
            <person name="Thomas B.C."/>
            <person name="Singh A."/>
            <person name="Wilkins M.J."/>
            <person name="Karaoz U."/>
            <person name="Brodie E.L."/>
            <person name="Williams K.H."/>
            <person name="Hubbard S.S."/>
            <person name="Banfield J.F."/>
        </authorList>
    </citation>
    <scope>NUCLEOTIDE SEQUENCE [LARGE SCALE GENOMIC DNA]</scope>
    <source>
        <strain evidence="2">RIFCSPLOWO2_12_FULL_64_10</strain>
    </source>
</reference>